<name>A0A2P2JA74_RHIMU</name>
<dbReference type="EC" id="2.3.2.27" evidence="4"/>
<evidence type="ECO:0000256" key="6">
    <source>
        <dbReference type="ARBA" id="ARBA00022723"/>
    </source>
</evidence>
<dbReference type="GO" id="GO:0061630">
    <property type="term" value="F:ubiquitin protein ligase activity"/>
    <property type="evidence" value="ECO:0007669"/>
    <property type="project" value="UniProtKB-EC"/>
</dbReference>
<keyword evidence="9" id="KW-0862">Zinc</keyword>
<dbReference type="InterPro" id="IPR013010">
    <property type="entry name" value="Znf_SIAH"/>
</dbReference>
<evidence type="ECO:0000259" key="14">
    <source>
        <dbReference type="PROSITE" id="PS51081"/>
    </source>
</evidence>
<evidence type="ECO:0000256" key="12">
    <source>
        <dbReference type="SAM" id="MobiDB-lite"/>
    </source>
</evidence>
<comment type="function">
    <text evidence="10">E3 ubiquitin-protein ligase that mediates ubiquitination and subsequent proteasomal degradation of target proteins. E3 ubiquitin ligases accept ubiquitin from an E2 ubiquitin-conjugating enzyme in the form of a thioester and then directly transfers the ubiquitin to targeted substrates. It probably triggers the ubiquitin-mediated degradation of different substrates.</text>
</comment>
<feature type="domain" description="RING-type" evidence="13">
    <location>
        <begin position="133"/>
        <end position="169"/>
    </location>
</feature>
<dbReference type="EMBL" id="GGEC01009897">
    <property type="protein sequence ID" value="MBW90380.1"/>
    <property type="molecule type" value="Transcribed_RNA"/>
</dbReference>
<feature type="domain" description="SIAH-type" evidence="14">
    <location>
        <begin position="186"/>
        <end position="244"/>
    </location>
</feature>
<reference evidence="15" key="1">
    <citation type="submission" date="2018-02" db="EMBL/GenBank/DDBJ databases">
        <title>Rhizophora mucronata_Transcriptome.</title>
        <authorList>
            <person name="Meera S.P."/>
            <person name="Sreeshan A."/>
            <person name="Augustine A."/>
        </authorList>
    </citation>
    <scope>NUCLEOTIDE SEQUENCE</scope>
    <source>
        <tissue evidence="15">Leaf</tissue>
    </source>
</reference>
<accession>A0A2P2JA74</accession>
<keyword evidence="6" id="KW-0479">Metal-binding</keyword>
<sequence>MAKFSVGGEEDGEGRSTFPWPKRQRTSSSSSSRSQQQSNPQTQQPPPQVNPPLPPTPMEAEPEIEEEEEEAEEDDERLWETEGQQEQEATGNNDDNQVAIAGRRSSIGSCLLGPTTRTGAISVTLTDPEVLDCPICYEPLTIPVFQCDNGHIACSPCCSKLLQKCPSCSLPIGYNRCRAMEKVLESVKIPCQNMKYGCKEIIGYGKKYGHEETCHYVPCSCPQSGCSFIGSSNQVYEHYGTKHVLSRVCFLYNHPSAVFLTTSQKFLVFQEEKEGVLFILYNKEEILGNMMTICCIGPPSLKGGYFYELTVKTDESSLKLKSLTKTIQTRVNDPPSAAFLLVPGKFFGSYGQVSLDLCIWRHGEHPSLVRRTISAVSRNC</sequence>
<dbReference type="Pfam" id="PF21362">
    <property type="entry name" value="Sina_RING"/>
    <property type="match status" value="1"/>
</dbReference>
<evidence type="ECO:0000256" key="1">
    <source>
        <dbReference type="ARBA" id="ARBA00000900"/>
    </source>
</evidence>
<evidence type="ECO:0000256" key="5">
    <source>
        <dbReference type="ARBA" id="ARBA00022679"/>
    </source>
</evidence>
<evidence type="ECO:0000256" key="2">
    <source>
        <dbReference type="ARBA" id="ARBA00004906"/>
    </source>
</evidence>
<keyword evidence="8" id="KW-0833">Ubl conjugation pathway</keyword>
<evidence type="ECO:0000256" key="7">
    <source>
        <dbReference type="ARBA" id="ARBA00022771"/>
    </source>
</evidence>
<evidence type="ECO:0000259" key="13">
    <source>
        <dbReference type="PROSITE" id="PS50089"/>
    </source>
</evidence>
<feature type="region of interest" description="Disordered" evidence="12">
    <location>
        <begin position="1"/>
        <end position="97"/>
    </location>
</feature>
<dbReference type="CDD" id="cd16571">
    <property type="entry name" value="RING-HC_SIAHs"/>
    <property type="match status" value="1"/>
</dbReference>
<comment type="similarity">
    <text evidence="3">Belongs to the SINA (Seven in absentia) family.</text>
</comment>
<evidence type="ECO:0000256" key="3">
    <source>
        <dbReference type="ARBA" id="ARBA00009119"/>
    </source>
</evidence>
<dbReference type="InterPro" id="IPR001841">
    <property type="entry name" value="Znf_RING"/>
</dbReference>
<dbReference type="InterPro" id="IPR049548">
    <property type="entry name" value="Sina-like_RING"/>
</dbReference>
<feature type="compositionally biased region" description="Low complexity" evidence="12">
    <location>
        <begin position="26"/>
        <end position="42"/>
    </location>
</feature>
<dbReference type="SUPFAM" id="SSF57850">
    <property type="entry name" value="RING/U-box"/>
    <property type="match status" value="1"/>
</dbReference>
<protein>
    <recommendedName>
        <fullName evidence="4">RING-type E3 ubiquitin transferase</fullName>
        <ecNumber evidence="4">2.3.2.27</ecNumber>
    </recommendedName>
</protein>
<dbReference type="PROSITE" id="PS50089">
    <property type="entry name" value="ZF_RING_2"/>
    <property type="match status" value="1"/>
</dbReference>
<dbReference type="GO" id="GO:0008270">
    <property type="term" value="F:zinc ion binding"/>
    <property type="evidence" value="ECO:0007669"/>
    <property type="project" value="UniProtKB-KW"/>
</dbReference>
<organism evidence="15">
    <name type="scientific">Rhizophora mucronata</name>
    <name type="common">Asiatic mangrove</name>
    <dbReference type="NCBI Taxonomy" id="61149"/>
    <lineage>
        <taxon>Eukaryota</taxon>
        <taxon>Viridiplantae</taxon>
        <taxon>Streptophyta</taxon>
        <taxon>Embryophyta</taxon>
        <taxon>Tracheophyta</taxon>
        <taxon>Spermatophyta</taxon>
        <taxon>Magnoliopsida</taxon>
        <taxon>eudicotyledons</taxon>
        <taxon>Gunneridae</taxon>
        <taxon>Pentapetalae</taxon>
        <taxon>rosids</taxon>
        <taxon>fabids</taxon>
        <taxon>Malpighiales</taxon>
        <taxon>Rhizophoraceae</taxon>
        <taxon>Rhizophora</taxon>
    </lineage>
</organism>
<dbReference type="InterPro" id="IPR044286">
    <property type="entry name" value="SINL_plant"/>
</dbReference>
<dbReference type="SUPFAM" id="SSF49599">
    <property type="entry name" value="TRAF domain-like"/>
    <property type="match status" value="1"/>
</dbReference>
<evidence type="ECO:0000256" key="10">
    <source>
        <dbReference type="ARBA" id="ARBA00024004"/>
    </source>
</evidence>
<feature type="compositionally biased region" description="Low complexity" evidence="12">
    <location>
        <begin position="81"/>
        <end position="91"/>
    </location>
</feature>
<dbReference type="PROSITE" id="PS51081">
    <property type="entry name" value="ZF_SIAH"/>
    <property type="match status" value="1"/>
</dbReference>
<keyword evidence="7 11" id="KW-0863">Zinc-finger</keyword>
<dbReference type="UniPathway" id="UPA00143"/>
<feature type="compositionally biased region" description="Acidic residues" evidence="12">
    <location>
        <begin position="60"/>
        <end position="77"/>
    </location>
</feature>
<dbReference type="AlphaFoldDB" id="A0A2P2JA74"/>
<evidence type="ECO:0000256" key="9">
    <source>
        <dbReference type="ARBA" id="ARBA00022833"/>
    </source>
</evidence>
<evidence type="ECO:0000313" key="15">
    <source>
        <dbReference type="EMBL" id="MBW90380.1"/>
    </source>
</evidence>
<dbReference type="PANTHER" id="PTHR46632">
    <property type="entry name" value="E3 UBIQUITIN-PROTEIN LIGASE SINA-LIKE 4"/>
    <property type="match status" value="1"/>
</dbReference>
<evidence type="ECO:0000256" key="4">
    <source>
        <dbReference type="ARBA" id="ARBA00012483"/>
    </source>
</evidence>
<feature type="compositionally biased region" description="Pro residues" evidence="12">
    <location>
        <begin position="43"/>
        <end position="57"/>
    </location>
</feature>
<keyword evidence="5" id="KW-0808">Transferase</keyword>
<comment type="catalytic activity">
    <reaction evidence="1">
        <text>S-ubiquitinyl-[E2 ubiquitin-conjugating enzyme]-L-cysteine + [acceptor protein]-L-lysine = [E2 ubiquitin-conjugating enzyme]-L-cysteine + N(6)-ubiquitinyl-[acceptor protein]-L-lysine.</text>
        <dbReference type="EC" id="2.3.2.27"/>
    </reaction>
</comment>
<dbReference type="Gene3D" id="3.30.40.10">
    <property type="entry name" value="Zinc/RING finger domain, C3HC4 (zinc finger)"/>
    <property type="match status" value="2"/>
</dbReference>
<dbReference type="PANTHER" id="PTHR46632:SF16">
    <property type="entry name" value="E3 UBIQUITIN-PROTEIN LIGASE SINA-LIKE 10"/>
    <property type="match status" value="1"/>
</dbReference>
<comment type="pathway">
    <text evidence="2">Protein modification; protein ubiquitination.</text>
</comment>
<proteinExistence type="inferred from homology"/>
<dbReference type="GO" id="GO:0016567">
    <property type="term" value="P:protein ubiquitination"/>
    <property type="evidence" value="ECO:0007669"/>
    <property type="project" value="UniProtKB-UniPathway"/>
</dbReference>
<evidence type="ECO:0000256" key="11">
    <source>
        <dbReference type="PROSITE-ProRule" id="PRU00455"/>
    </source>
</evidence>
<dbReference type="Pfam" id="PF21361">
    <property type="entry name" value="Sina_ZnF"/>
    <property type="match status" value="1"/>
</dbReference>
<evidence type="ECO:0000256" key="8">
    <source>
        <dbReference type="ARBA" id="ARBA00022786"/>
    </source>
</evidence>
<dbReference type="InterPro" id="IPR013083">
    <property type="entry name" value="Znf_RING/FYVE/PHD"/>
</dbReference>